<proteinExistence type="predicted"/>
<dbReference type="Proteomes" id="UP000269221">
    <property type="component" value="Unassembled WGS sequence"/>
</dbReference>
<dbReference type="AlphaFoldDB" id="A0A3M0KTE4"/>
<gene>
    <name evidence="1" type="ORF">DUI87_08148</name>
</gene>
<reference evidence="1 2" key="1">
    <citation type="submission" date="2018-07" db="EMBL/GenBank/DDBJ databases">
        <title>A high quality draft genome assembly of the barn swallow (H. rustica rustica).</title>
        <authorList>
            <person name="Formenti G."/>
            <person name="Chiara M."/>
            <person name="Poveda L."/>
            <person name="Francoijs K.-J."/>
            <person name="Bonisoli-Alquati A."/>
            <person name="Canova L."/>
            <person name="Gianfranceschi L."/>
            <person name="Horner D.S."/>
            <person name="Saino N."/>
        </authorList>
    </citation>
    <scope>NUCLEOTIDE SEQUENCE [LARGE SCALE GENOMIC DNA]</scope>
    <source>
        <strain evidence="1">Chelidonia</strain>
        <tissue evidence="1">Blood</tissue>
    </source>
</reference>
<sequence>MSQQCAQVDKKANVILACVSNTMASRIRAVIFLLNKKSNLEMEGKKLVSRQVLLLSMKRMEATEDAVIDQESAFENSYRKTLLQDAN</sequence>
<evidence type="ECO:0000313" key="1">
    <source>
        <dbReference type="EMBL" id="RMC15941.1"/>
    </source>
</evidence>
<keyword evidence="2" id="KW-1185">Reference proteome</keyword>
<accession>A0A3M0KTE4</accession>
<evidence type="ECO:0000313" key="2">
    <source>
        <dbReference type="Proteomes" id="UP000269221"/>
    </source>
</evidence>
<dbReference type="OrthoDB" id="7480422at2759"/>
<protein>
    <submittedName>
        <fullName evidence="1">Uncharacterized protein</fullName>
    </submittedName>
</protein>
<dbReference type="EMBL" id="QRBI01000104">
    <property type="protein sequence ID" value="RMC15941.1"/>
    <property type="molecule type" value="Genomic_DNA"/>
</dbReference>
<comment type="caution">
    <text evidence="1">The sequence shown here is derived from an EMBL/GenBank/DDBJ whole genome shotgun (WGS) entry which is preliminary data.</text>
</comment>
<name>A0A3M0KTE4_HIRRU</name>
<organism evidence="1 2">
    <name type="scientific">Hirundo rustica rustica</name>
    <dbReference type="NCBI Taxonomy" id="333673"/>
    <lineage>
        <taxon>Eukaryota</taxon>
        <taxon>Metazoa</taxon>
        <taxon>Chordata</taxon>
        <taxon>Craniata</taxon>
        <taxon>Vertebrata</taxon>
        <taxon>Euteleostomi</taxon>
        <taxon>Archelosauria</taxon>
        <taxon>Archosauria</taxon>
        <taxon>Dinosauria</taxon>
        <taxon>Saurischia</taxon>
        <taxon>Theropoda</taxon>
        <taxon>Coelurosauria</taxon>
        <taxon>Aves</taxon>
        <taxon>Neognathae</taxon>
        <taxon>Neoaves</taxon>
        <taxon>Telluraves</taxon>
        <taxon>Australaves</taxon>
        <taxon>Passeriformes</taxon>
        <taxon>Sylvioidea</taxon>
        <taxon>Hirundinidae</taxon>
        <taxon>Hirundo</taxon>
    </lineage>
</organism>